<dbReference type="InterPro" id="IPR001461">
    <property type="entry name" value="Aspartic_peptidase_A1"/>
</dbReference>
<sequence>MKLNGVSAFAASLLLSAVPFASARPRVVQVNPSDLAITTLGGKSFKVSQVYNTNFSQKGKGPRAVAKVYQKYGLDVPQNLVQILQALLKELDLDDTPNRSFSSSRRPLTAGTGNGTFYGNGTDGQGEVSATPQLFDVQYLAPVQIGTPPQTLMLNFDTGSSDLWVFSSETPASQQKGHTVFNINASTTAEFLAGHTWSIRYGDGSGSSGNVYMDTVSIGGVQVDRQAIESATRVSRSFTNDNASSGLVGLAFDSINQVNPSPQKTFFSNALEALAMPLFSANLKKAEPGNYNFGFIDQTEFTGPLSFIEVNSTAGFWQFEVDGFTLGSSSSNSTNLTAPQVSAPHDAIADTGTTLLMLPQSITSAYYAAVPSAQESLETGGWVFYCNETLPDLTLNIGTYKAVIQGELINFAPADTHSFETATVCFGGIQSAEGFPFAIYGDIWFKSQFTVFQAGPGEPKLGFAPKEI</sequence>
<protein>
    <recommendedName>
        <fullName evidence="9">Peptidase A1 domain-containing protein</fullName>
    </recommendedName>
</protein>
<dbReference type="SUPFAM" id="SSF50630">
    <property type="entry name" value="Acid proteases"/>
    <property type="match status" value="1"/>
</dbReference>
<keyword evidence="11" id="KW-1185">Reference proteome</keyword>
<gene>
    <name evidence="10" type="ORF">QBC37DRAFT_106610</name>
</gene>
<evidence type="ECO:0000256" key="8">
    <source>
        <dbReference type="SAM" id="SignalP"/>
    </source>
</evidence>
<dbReference type="PANTHER" id="PTHR47966:SF2">
    <property type="entry name" value="ASPERGILLOPEPSIN-1-RELATED"/>
    <property type="match status" value="1"/>
</dbReference>
<accession>A0AAN6YCG0</accession>
<dbReference type="InterPro" id="IPR034163">
    <property type="entry name" value="Aspergillopepsin-like_cat_dom"/>
</dbReference>
<feature type="compositionally biased region" description="Gly residues" evidence="7">
    <location>
        <begin position="112"/>
        <end position="123"/>
    </location>
</feature>
<dbReference type="AlphaFoldDB" id="A0AAN6YCG0"/>
<dbReference type="PANTHER" id="PTHR47966">
    <property type="entry name" value="BETA-SITE APP-CLEAVING ENZYME, ISOFORM A-RELATED"/>
    <property type="match status" value="1"/>
</dbReference>
<feature type="chain" id="PRO_5042889909" description="Peptidase A1 domain-containing protein" evidence="8">
    <location>
        <begin position="24"/>
        <end position="468"/>
    </location>
</feature>
<dbReference type="EMBL" id="MU858073">
    <property type="protein sequence ID" value="KAK4216041.1"/>
    <property type="molecule type" value="Genomic_DNA"/>
</dbReference>
<keyword evidence="8" id="KW-0732">Signal</keyword>
<dbReference type="InterPro" id="IPR001969">
    <property type="entry name" value="Aspartic_peptidase_AS"/>
</dbReference>
<dbReference type="InterPro" id="IPR021109">
    <property type="entry name" value="Peptidase_aspartic_dom_sf"/>
</dbReference>
<feature type="region of interest" description="Disordered" evidence="7">
    <location>
        <begin position="96"/>
        <end position="123"/>
    </location>
</feature>
<evidence type="ECO:0000256" key="1">
    <source>
        <dbReference type="ARBA" id="ARBA00007447"/>
    </source>
</evidence>
<feature type="active site" evidence="5">
    <location>
        <position position="350"/>
    </location>
</feature>
<dbReference type="GO" id="GO:0006508">
    <property type="term" value="P:proteolysis"/>
    <property type="evidence" value="ECO:0007669"/>
    <property type="project" value="UniProtKB-KW"/>
</dbReference>
<reference evidence="10" key="2">
    <citation type="submission" date="2023-05" db="EMBL/GenBank/DDBJ databases">
        <authorList>
            <consortium name="Lawrence Berkeley National Laboratory"/>
            <person name="Steindorff A."/>
            <person name="Hensen N."/>
            <person name="Bonometti L."/>
            <person name="Westerberg I."/>
            <person name="Brannstrom I.O."/>
            <person name="Guillou S."/>
            <person name="Cros-Aarteil S."/>
            <person name="Calhoun S."/>
            <person name="Haridas S."/>
            <person name="Kuo A."/>
            <person name="Mondo S."/>
            <person name="Pangilinan J."/>
            <person name="Riley R."/>
            <person name="Labutti K."/>
            <person name="Andreopoulos B."/>
            <person name="Lipzen A."/>
            <person name="Chen C."/>
            <person name="Yanf M."/>
            <person name="Daum C."/>
            <person name="Ng V."/>
            <person name="Clum A."/>
            <person name="Ohm R."/>
            <person name="Martin F."/>
            <person name="Silar P."/>
            <person name="Natvig D."/>
            <person name="Lalanne C."/>
            <person name="Gautier V."/>
            <person name="Ament-Velasquez S.L."/>
            <person name="Kruys A."/>
            <person name="Hutchinson M.I."/>
            <person name="Powell A.J."/>
            <person name="Barry K."/>
            <person name="Miller A.N."/>
            <person name="Grigoriev I.V."/>
            <person name="Debuchy R."/>
            <person name="Gladieux P."/>
            <person name="Thoren M.H."/>
            <person name="Johannesson H."/>
        </authorList>
    </citation>
    <scope>NUCLEOTIDE SEQUENCE</scope>
    <source>
        <strain evidence="10">PSN293</strain>
    </source>
</reference>
<evidence type="ECO:0000256" key="6">
    <source>
        <dbReference type="RuleBase" id="RU000454"/>
    </source>
</evidence>
<feature type="domain" description="Peptidase A1" evidence="9">
    <location>
        <begin position="139"/>
        <end position="464"/>
    </location>
</feature>
<dbReference type="PROSITE" id="PS51767">
    <property type="entry name" value="PEPTIDASE_A1"/>
    <property type="match status" value="1"/>
</dbReference>
<comment type="caution">
    <text evidence="10">The sequence shown here is derived from an EMBL/GenBank/DDBJ whole genome shotgun (WGS) entry which is preliminary data.</text>
</comment>
<dbReference type="PRINTS" id="PR00792">
    <property type="entry name" value="PEPSIN"/>
</dbReference>
<organism evidence="10 11">
    <name type="scientific">Rhypophila decipiens</name>
    <dbReference type="NCBI Taxonomy" id="261697"/>
    <lineage>
        <taxon>Eukaryota</taxon>
        <taxon>Fungi</taxon>
        <taxon>Dikarya</taxon>
        <taxon>Ascomycota</taxon>
        <taxon>Pezizomycotina</taxon>
        <taxon>Sordariomycetes</taxon>
        <taxon>Sordariomycetidae</taxon>
        <taxon>Sordariales</taxon>
        <taxon>Naviculisporaceae</taxon>
        <taxon>Rhypophila</taxon>
    </lineage>
</organism>
<feature type="signal peptide" evidence="8">
    <location>
        <begin position="1"/>
        <end position="23"/>
    </location>
</feature>
<dbReference type="CDD" id="cd06097">
    <property type="entry name" value="Aspergillopepsin_like"/>
    <property type="match status" value="1"/>
</dbReference>
<evidence type="ECO:0000313" key="11">
    <source>
        <dbReference type="Proteomes" id="UP001301769"/>
    </source>
</evidence>
<name>A0AAN6YCG0_9PEZI</name>
<reference evidence="10" key="1">
    <citation type="journal article" date="2023" name="Mol. Phylogenet. Evol.">
        <title>Genome-scale phylogeny and comparative genomics of the fungal order Sordariales.</title>
        <authorList>
            <person name="Hensen N."/>
            <person name="Bonometti L."/>
            <person name="Westerberg I."/>
            <person name="Brannstrom I.O."/>
            <person name="Guillou S."/>
            <person name="Cros-Aarteil S."/>
            <person name="Calhoun S."/>
            <person name="Haridas S."/>
            <person name="Kuo A."/>
            <person name="Mondo S."/>
            <person name="Pangilinan J."/>
            <person name="Riley R."/>
            <person name="LaButti K."/>
            <person name="Andreopoulos B."/>
            <person name="Lipzen A."/>
            <person name="Chen C."/>
            <person name="Yan M."/>
            <person name="Daum C."/>
            <person name="Ng V."/>
            <person name="Clum A."/>
            <person name="Steindorff A."/>
            <person name="Ohm R.A."/>
            <person name="Martin F."/>
            <person name="Silar P."/>
            <person name="Natvig D.O."/>
            <person name="Lalanne C."/>
            <person name="Gautier V."/>
            <person name="Ament-Velasquez S.L."/>
            <person name="Kruys A."/>
            <person name="Hutchinson M.I."/>
            <person name="Powell A.J."/>
            <person name="Barry K."/>
            <person name="Miller A.N."/>
            <person name="Grigoriev I.V."/>
            <person name="Debuchy R."/>
            <person name="Gladieux P."/>
            <person name="Hiltunen Thoren M."/>
            <person name="Johannesson H."/>
        </authorList>
    </citation>
    <scope>NUCLEOTIDE SEQUENCE</scope>
    <source>
        <strain evidence="10">PSN293</strain>
    </source>
</reference>
<keyword evidence="4 6" id="KW-0378">Hydrolase</keyword>
<evidence type="ECO:0000256" key="2">
    <source>
        <dbReference type="ARBA" id="ARBA00022670"/>
    </source>
</evidence>
<evidence type="ECO:0000256" key="5">
    <source>
        <dbReference type="PIRSR" id="PIRSR601461-1"/>
    </source>
</evidence>
<dbReference type="InterPro" id="IPR033121">
    <property type="entry name" value="PEPTIDASE_A1"/>
</dbReference>
<dbReference type="GO" id="GO:0004190">
    <property type="term" value="F:aspartic-type endopeptidase activity"/>
    <property type="evidence" value="ECO:0007669"/>
    <property type="project" value="UniProtKB-KW"/>
</dbReference>
<dbReference type="Pfam" id="PF00026">
    <property type="entry name" value="Asp"/>
    <property type="match status" value="1"/>
</dbReference>
<dbReference type="Gene3D" id="2.40.70.10">
    <property type="entry name" value="Acid Proteases"/>
    <property type="match status" value="2"/>
</dbReference>
<feature type="active site" evidence="5">
    <location>
        <position position="157"/>
    </location>
</feature>
<evidence type="ECO:0000313" key="10">
    <source>
        <dbReference type="EMBL" id="KAK4216041.1"/>
    </source>
</evidence>
<keyword evidence="2 6" id="KW-0645">Protease</keyword>
<evidence type="ECO:0000256" key="7">
    <source>
        <dbReference type="SAM" id="MobiDB-lite"/>
    </source>
</evidence>
<evidence type="ECO:0000256" key="3">
    <source>
        <dbReference type="ARBA" id="ARBA00022750"/>
    </source>
</evidence>
<dbReference type="FunFam" id="2.40.70.10:FF:000026">
    <property type="entry name" value="Endothiapepsin"/>
    <property type="match status" value="1"/>
</dbReference>
<evidence type="ECO:0000259" key="9">
    <source>
        <dbReference type="PROSITE" id="PS51767"/>
    </source>
</evidence>
<evidence type="ECO:0000256" key="4">
    <source>
        <dbReference type="ARBA" id="ARBA00022801"/>
    </source>
</evidence>
<comment type="similarity">
    <text evidence="1 6">Belongs to the peptidase A1 family.</text>
</comment>
<keyword evidence="3 6" id="KW-0064">Aspartyl protease</keyword>
<proteinExistence type="inferred from homology"/>
<dbReference type="PROSITE" id="PS00141">
    <property type="entry name" value="ASP_PROTEASE"/>
    <property type="match status" value="2"/>
</dbReference>
<dbReference type="Proteomes" id="UP001301769">
    <property type="component" value="Unassembled WGS sequence"/>
</dbReference>